<accession>A0AAE1HJY3</accession>
<keyword evidence="1" id="KW-0347">Helicase</keyword>
<dbReference type="Gene3D" id="3.40.50.300">
    <property type="entry name" value="P-loop containing nucleotide triphosphate hydrolases"/>
    <property type="match status" value="1"/>
</dbReference>
<sequence length="160" mass="17781">MLRHNFWTEKGLVNGACGTEVDIIYEEGKSSPEDMPSILMCKFDNNRGPYLDDNFKTVPIPVISKSWNSITGKCVRCQFPIDQAYAVTIHKSQGMSLDKVRVNIGNFEFQLCITYVALSPARSLEGSLIDYFDYERLKCSKFSPAGVDGSSAFLGNGVAF</sequence>
<gene>
    <name evidence="1" type="ORF">KUF71_011227</name>
</gene>
<dbReference type="GO" id="GO:0004386">
    <property type="term" value="F:helicase activity"/>
    <property type="evidence" value="ECO:0007669"/>
    <property type="project" value="UniProtKB-KW"/>
</dbReference>
<keyword evidence="1" id="KW-0378">Hydrolase</keyword>
<dbReference type="InterPro" id="IPR027417">
    <property type="entry name" value="P-loop_NTPase"/>
</dbReference>
<dbReference type="EMBL" id="JAHWGI010001063">
    <property type="protein sequence ID" value="KAK3922051.1"/>
    <property type="molecule type" value="Genomic_DNA"/>
</dbReference>
<keyword evidence="2" id="KW-1185">Reference proteome</keyword>
<protein>
    <submittedName>
        <fullName evidence="1">ATP-dependent DNA helicase</fullName>
    </submittedName>
</protein>
<reference evidence="1" key="2">
    <citation type="journal article" date="2023" name="BMC Genomics">
        <title>Pest status, molecular evolution, and epigenetic factors derived from the genome assembly of Frankliniella fusca, a thysanopteran phytovirus vector.</title>
        <authorList>
            <person name="Catto M.A."/>
            <person name="Labadie P.E."/>
            <person name="Jacobson A.L."/>
            <person name="Kennedy G.G."/>
            <person name="Srinivasan R."/>
            <person name="Hunt B.G."/>
        </authorList>
    </citation>
    <scope>NUCLEOTIDE SEQUENCE</scope>
    <source>
        <strain evidence="1">PL_HMW_Pooled</strain>
    </source>
</reference>
<reference evidence="1" key="1">
    <citation type="submission" date="2021-07" db="EMBL/GenBank/DDBJ databases">
        <authorList>
            <person name="Catto M.A."/>
            <person name="Jacobson A."/>
            <person name="Kennedy G."/>
            <person name="Labadie P."/>
            <person name="Hunt B.G."/>
            <person name="Srinivasan R."/>
        </authorList>
    </citation>
    <scope>NUCLEOTIDE SEQUENCE</scope>
    <source>
        <strain evidence="1">PL_HMW_Pooled</strain>
        <tissue evidence="1">Head</tissue>
    </source>
</reference>
<keyword evidence="1" id="KW-0067">ATP-binding</keyword>
<proteinExistence type="predicted"/>
<organism evidence="1 2">
    <name type="scientific">Frankliniella fusca</name>
    <dbReference type="NCBI Taxonomy" id="407009"/>
    <lineage>
        <taxon>Eukaryota</taxon>
        <taxon>Metazoa</taxon>
        <taxon>Ecdysozoa</taxon>
        <taxon>Arthropoda</taxon>
        <taxon>Hexapoda</taxon>
        <taxon>Insecta</taxon>
        <taxon>Pterygota</taxon>
        <taxon>Neoptera</taxon>
        <taxon>Paraneoptera</taxon>
        <taxon>Thysanoptera</taxon>
        <taxon>Terebrantia</taxon>
        <taxon>Thripoidea</taxon>
        <taxon>Thripidae</taxon>
        <taxon>Frankliniella</taxon>
    </lineage>
</organism>
<evidence type="ECO:0000313" key="2">
    <source>
        <dbReference type="Proteomes" id="UP001219518"/>
    </source>
</evidence>
<evidence type="ECO:0000313" key="1">
    <source>
        <dbReference type="EMBL" id="KAK3922051.1"/>
    </source>
</evidence>
<dbReference type="Proteomes" id="UP001219518">
    <property type="component" value="Unassembled WGS sequence"/>
</dbReference>
<dbReference type="PANTHER" id="PTHR47642">
    <property type="entry name" value="ATP-DEPENDENT DNA HELICASE"/>
    <property type="match status" value="1"/>
</dbReference>
<keyword evidence="1" id="KW-0547">Nucleotide-binding</keyword>
<dbReference type="AlphaFoldDB" id="A0AAE1HJY3"/>
<name>A0AAE1HJY3_9NEOP</name>
<dbReference type="InterPro" id="IPR051055">
    <property type="entry name" value="PIF1_helicase"/>
</dbReference>
<dbReference type="CDD" id="cd18809">
    <property type="entry name" value="SF1_C_RecD"/>
    <property type="match status" value="1"/>
</dbReference>
<dbReference type="SUPFAM" id="SSF52540">
    <property type="entry name" value="P-loop containing nucleoside triphosphate hydrolases"/>
    <property type="match status" value="1"/>
</dbReference>
<comment type="caution">
    <text evidence="1">The sequence shown here is derived from an EMBL/GenBank/DDBJ whole genome shotgun (WGS) entry which is preliminary data.</text>
</comment>